<reference evidence="2 3" key="1">
    <citation type="submission" date="2017-09" db="EMBL/GenBank/DDBJ databases">
        <title>WGS assembly of Aquilegia coerulea Goldsmith.</title>
        <authorList>
            <person name="Hodges S."/>
            <person name="Kramer E."/>
            <person name="Nordborg M."/>
            <person name="Tomkins J."/>
            <person name="Borevitz J."/>
            <person name="Derieg N."/>
            <person name="Yan J."/>
            <person name="Mihaltcheva S."/>
            <person name="Hayes R.D."/>
            <person name="Rokhsar D."/>
        </authorList>
    </citation>
    <scope>NUCLEOTIDE SEQUENCE [LARGE SCALE GENOMIC DNA]</scope>
    <source>
        <strain evidence="3">cv. Goldsmith</strain>
    </source>
</reference>
<dbReference type="Proteomes" id="UP000230069">
    <property type="component" value="Unassembled WGS sequence"/>
</dbReference>
<sequence length="69" mass="7463">MPSSSLPMDVSCSDKKKASSSSTKSFPPPISNPVTLKSYRQNGRLIIKIVNDPVGEEAKEVDQVSKEQA</sequence>
<protein>
    <submittedName>
        <fullName evidence="2">Uncharacterized protein</fullName>
    </submittedName>
</protein>
<evidence type="ECO:0000313" key="3">
    <source>
        <dbReference type="Proteomes" id="UP000230069"/>
    </source>
</evidence>
<evidence type="ECO:0000256" key="1">
    <source>
        <dbReference type="SAM" id="MobiDB-lite"/>
    </source>
</evidence>
<feature type="region of interest" description="Disordered" evidence="1">
    <location>
        <begin position="1"/>
        <end position="37"/>
    </location>
</feature>
<dbReference type="InParanoid" id="A0A2G5CAB6"/>
<keyword evidence="3" id="KW-1185">Reference proteome</keyword>
<dbReference type="EMBL" id="KZ305089">
    <property type="protein sequence ID" value="PIA28223.1"/>
    <property type="molecule type" value="Genomic_DNA"/>
</dbReference>
<accession>A0A2G5CAB6</accession>
<gene>
    <name evidence="2" type="ORF">AQUCO_07200103v1</name>
</gene>
<proteinExistence type="predicted"/>
<dbReference type="OrthoDB" id="10600922at2759"/>
<organism evidence="2 3">
    <name type="scientific">Aquilegia coerulea</name>
    <name type="common">Rocky mountain columbine</name>
    <dbReference type="NCBI Taxonomy" id="218851"/>
    <lineage>
        <taxon>Eukaryota</taxon>
        <taxon>Viridiplantae</taxon>
        <taxon>Streptophyta</taxon>
        <taxon>Embryophyta</taxon>
        <taxon>Tracheophyta</taxon>
        <taxon>Spermatophyta</taxon>
        <taxon>Magnoliopsida</taxon>
        <taxon>Ranunculales</taxon>
        <taxon>Ranunculaceae</taxon>
        <taxon>Thalictroideae</taxon>
        <taxon>Aquilegia</taxon>
    </lineage>
</organism>
<dbReference type="AlphaFoldDB" id="A0A2G5CAB6"/>
<evidence type="ECO:0000313" key="2">
    <source>
        <dbReference type="EMBL" id="PIA28223.1"/>
    </source>
</evidence>
<name>A0A2G5CAB6_AQUCA</name>